<feature type="transmembrane region" description="Helical" evidence="1">
    <location>
        <begin position="64"/>
        <end position="89"/>
    </location>
</feature>
<protein>
    <submittedName>
        <fullName evidence="2">Uncharacterized protein</fullName>
    </submittedName>
</protein>
<reference evidence="2 3" key="1">
    <citation type="journal article" date="2016" name="Nat. Commun.">
        <title>Thousands of microbial genomes shed light on interconnected biogeochemical processes in an aquifer system.</title>
        <authorList>
            <person name="Anantharaman K."/>
            <person name="Brown C.T."/>
            <person name="Hug L.A."/>
            <person name="Sharon I."/>
            <person name="Castelle C.J."/>
            <person name="Probst A.J."/>
            <person name="Thomas B.C."/>
            <person name="Singh A."/>
            <person name="Wilkins M.J."/>
            <person name="Karaoz U."/>
            <person name="Brodie E.L."/>
            <person name="Williams K.H."/>
            <person name="Hubbard S.S."/>
            <person name="Banfield J.F."/>
        </authorList>
    </citation>
    <scope>NUCLEOTIDE SEQUENCE [LARGE SCALE GENOMIC DNA]</scope>
</reference>
<name>A0A1F7J9K9_9BACT</name>
<keyword evidence="1" id="KW-1133">Transmembrane helix</keyword>
<evidence type="ECO:0000313" key="3">
    <source>
        <dbReference type="Proteomes" id="UP000176480"/>
    </source>
</evidence>
<evidence type="ECO:0000256" key="1">
    <source>
        <dbReference type="SAM" id="Phobius"/>
    </source>
</evidence>
<sequence length="97" mass="10482">MNDFVNPTNFPSSRFADLGSITNLITPLLSIGGGIIFLVMLFYAGFTVLTAGGKTENLEKARNIATYAVIGLLVIMFGYLIVKVLAIILNVQDKITL</sequence>
<proteinExistence type="predicted"/>
<keyword evidence="1" id="KW-0472">Membrane</keyword>
<feature type="transmembrane region" description="Helical" evidence="1">
    <location>
        <begin position="28"/>
        <end position="52"/>
    </location>
</feature>
<dbReference type="Proteomes" id="UP000176480">
    <property type="component" value="Unassembled WGS sequence"/>
</dbReference>
<evidence type="ECO:0000313" key="2">
    <source>
        <dbReference type="EMBL" id="OGK52285.1"/>
    </source>
</evidence>
<dbReference type="AlphaFoldDB" id="A0A1F7J9K9"/>
<dbReference type="InterPro" id="IPR043993">
    <property type="entry name" value="T4SS_pilin"/>
</dbReference>
<organism evidence="2 3">
    <name type="scientific">Candidatus Roizmanbacteria bacterium RIFCSPLOWO2_01_FULL_41_22</name>
    <dbReference type="NCBI Taxonomy" id="1802067"/>
    <lineage>
        <taxon>Bacteria</taxon>
        <taxon>Candidatus Roizmaniibacteriota</taxon>
    </lineage>
</organism>
<accession>A0A1F7J9K9</accession>
<keyword evidence="1" id="KW-0812">Transmembrane</keyword>
<gene>
    <name evidence="2" type="ORF">A2966_03255</name>
</gene>
<comment type="caution">
    <text evidence="2">The sequence shown here is derived from an EMBL/GenBank/DDBJ whole genome shotgun (WGS) entry which is preliminary data.</text>
</comment>
<dbReference type="Pfam" id="PF18895">
    <property type="entry name" value="T4SS_pilin"/>
    <property type="match status" value="1"/>
</dbReference>
<dbReference type="STRING" id="1802067.A2966_03255"/>
<dbReference type="EMBL" id="MGAR01000011">
    <property type="protein sequence ID" value="OGK52285.1"/>
    <property type="molecule type" value="Genomic_DNA"/>
</dbReference>